<dbReference type="InterPro" id="IPR052338">
    <property type="entry name" value="Transposase_5"/>
</dbReference>
<gene>
    <name evidence="2" type="ORF">PR048_004304</name>
</gene>
<sequence length="944" mass="105778">MDIFKLITKTATAALAYLDFRDNVCGRRRAGIWCALSSPLLPSFLRDCRGRGDVVVRLLAPYVDEPGSAPGRVVPGFSRMGIVSDDTADRRVFSGISRFLRPYSPALLHSHNSSSSALKSLDSTQPLSLLLASERNPNFFSAIIDYTQPTSGEFIVGGGRHERAPVAENEASFLLRPDAYEGQRERGTEIVAGSDVCRLPTMSSPPPPLSIFYQTEPHLIPQHGPLASVNPATGDGCVCVYVCVGVVLPLIETRSQERVRNKTKEERRTRASCRGAQCPGNAGRRERRDVPEIHRNTAGSGMLKHSRRDNNHKEPANCVKLPGQMERKFATSRARSNRKRNTNTSEASVACPGTETALDARRNLATARGSSQRQFLPVRREMAAQRYRRGAELRTSAQGDVGNQAHPEVYRSAVWTPFELLFLGWQFENLTVCYAEELLKSYCFPPEFMELLVRFRLRGRFWFHDGVSIVACTSVCDTAHFAVNSIYLPSGCTLSQGRMRTLVRICEQARLYKQAHWACAQGRNITERIYRILWAAISVGCLAGRLHGRAHPMTTIRHEFHTTTRVSISIGTLSTEAHRLGYFGRAAAHEPHITTSNKARRLRWCLERRNWTLEQWKSVLWSDESRFTLFRSDGRVWVWRLLGERLLPECVVPTRKFGSGGVMVWGCFTAFGVGPLVFVRGSMNTEAYCNILDNEMLPTLWRFYEMDPCYFQGDNARCQVSRATMQWFADNNVRRLDWHEVFCNDHRCTHFTVDSLYLRVCFLVGEMPSVKLRSRSGATVRTWTEDYCTCSGMETVKRSWPQGLTALRPPNRLGRGVTPYRRKSKPGTAAHPRPLYHGDSEILVLSDKECGLAGVLSIPLVPLQGTTGAGCRSPPGPSSRVGISPDLLQHAESTTTSTSPTLRSGHQREPHDGADRSSRRWNGRGRPEAVLATDVVENTLTPHR</sequence>
<feature type="compositionally biased region" description="Basic and acidic residues" evidence="1">
    <location>
        <begin position="906"/>
        <end position="918"/>
    </location>
</feature>
<dbReference type="Gene3D" id="3.30.420.10">
    <property type="entry name" value="Ribonuclease H-like superfamily/Ribonuclease H"/>
    <property type="match status" value="1"/>
</dbReference>
<dbReference type="PANTHER" id="PTHR23022">
    <property type="entry name" value="TRANSPOSABLE ELEMENT-RELATED"/>
    <property type="match status" value="1"/>
</dbReference>
<proteinExistence type="predicted"/>
<feature type="region of interest" description="Disordered" evidence="1">
    <location>
        <begin position="811"/>
        <end position="835"/>
    </location>
</feature>
<evidence type="ECO:0000313" key="3">
    <source>
        <dbReference type="Proteomes" id="UP001159363"/>
    </source>
</evidence>
<reference evidence="2 3" key="1">
    <citation type="submission" date="2023-02" db="EMBL/GenBank/DDBJ databases">
        <title>LHISI_Scaffold_Assembly.</title>
        <authorList>
            <person name="Stuart O.P."/>
            <person name="Cleave R."/>
            <person name="Magrath M.J.L."/>
            <person name="Mikheyev A.S."/>
        </authorList>
    </citation>
    <scope>NUCLEOTIDE SEQUENCE [LARGE SCALE GENOMIC DNA]</scope>
    <source>
        <strain evidence="2">Daus_M_001</strain>
        <tissue evidence="2">Leg muscle</tissue>
    </source>
</reference>
<evidence type="ECO:0000313" key="2">
    <source>
        <dbReference type="EMBL" id="KAJ8891751.1"/>
    </source>
</evidence>
<dbReference type="Proteomes" id="UP001159363">
    <property type="component" value="Chromosome 2"/>
</dbReference>
<feature type="region of interest" description="Disordered" evidence="1">
    <location>
        <begin position="330"/>
        <end position="349"/>
    </location>
</feature>
<keyword evidence="3" id="KW-1185">Reference proteome</keyword>
<evidence type="ECO:0000256" key="1">
    <source>
        <dbReference type="SAM" id="MobiDB-lite"/>
    </source>
</evidence>
<accession>A0ABQ9I532</accession>
<comment type="caution">
    <text evidence="2">The sequence shown here is derived from an EMBL/GenBank/DDBJ whole genome shotgun (WGS) entry which is preliminary data.</text>
</comment>
<feature type="region of interest" description="Disordered" evidence="1">
    <location>
        <begin position="259"/>
        <end position="287"/>
    </location>
</feature>
<feature type="region of interest" description="Disordered" evidence="1">
    <location>
        <begin position="892"/>
        <end position="944"/>
    </location>
</feature>
<feature type="compositionally biased region" description="Basic and acidic residues" evidence="1">
    <location>
        <begin position="259"/>
        <end position="269"/>
    </location>
</feature>
<organism evidence="2 3">
    <name type="scientific">Dryococelus australis</name>
    <dbReference type="NCBI Taxonomy" id="614101"/>
    <lineage>
        <taxon>Eukaryota</taxon>
        <taxon>Metazoa</taxon>
        <taxon>Ecdysozoa</taxon>
        <taxon>Arthropoda</taxon>
        <taxon>Hexapoda</taxon>
        <taxon>Insecta</taxon>
        <taxon>Pterygota</taxon>
        <taxon>Neoptera</taxon>
        <taxon>Polyneoptera</taxon>
        <taxon>Phasmatodea</taxon>
        <taxon>Verophasmatodea</taxon>
        <taxon>Anareolatae</taxon>
        <taxon>Phasmatidae</taxon>
        <taxon>Eurycanthinae</taxon>
        <taxon>Dryococelus</taxon>
    </lineage>
</organism>
<name>A0ABQ9I532_9NEOP</name>
<dbReference type="InterPro" id="IPR036397">
    <property type="entry name" value="RNaseH_sf"/>
</dbReference>
<protein>
    <recommendedName>
        <fullName evidence="4">Transposase</fullName>
    </recommendedName>
</protein>
<dbReference type="EMBL" id="JARBHB010000002">
    <property type="protein sequence ID" value="KAJ8891751.1"/>
    <property type="molecule type" value="Genomic_DNA"/>
</dbReference>
<evidence type="ECO:0008006" key="4">
    <source>
        <dbReference type="Google" id="ProtNLM"/>
    </source>
</evidence>
<dbReference type="PANTHER" id="PTHR23022:SF134">
    <property type="entry name" value="TRANSPOSABLE ELEMENT TC1 TRANSPOSASE"/>
    <property type="match status" value="1"/>
</dbReference>